<reference evidence="1" key="1">
    <citation type="submission" date="2023-05" db="EMBL/GenBank/DDBJ databases">
        <authorList>
            <consortium name="ELIXIR-Norway"/>
        </authorList>
    </citation>
    <scope>NUCLEOTIDE SEQUENCE</scope>
</reference>
<evidence type="ECO:0000313" key="1">
    <source>
        <dbReference type="EMBL" id="CAM9875573.1"/>
    </source>
</evidence>
<proteinExistence type="predicted"/>
<organism evidence="1 2">
    <name type="scientific">Rangifer tarandus platyrhynchus</name>
    <name type="common">Svalbard reindeer</name>
    <dbReference type="NCBI Taxonomy" id="3082113"/>
    <lineage>
        <taxon>Eukaryota</taxon>
        <taxon>Metazoa</taxon>
        <taxon>Chordata</taxon>
        <taxon>Craniata</taxon>
        <taxon>Vertebrata</taxon>
        <taxon>Euteleostomi</taxon>
        <taxon>Mammalia</taxon>
        <taxon>Eutheria</taxon>
        <taxon>Laurasiatheria</taxon>
        <taxon>Artiodactyla</taxon>
        <taxon>Ruminantia</taxon>
        <taxon>Pecora</taxon>
        <taxon>Cervidae</taxon>
        <taxon>Odocoileinae</taxon>
        <taxon>Rangifer</taxon>
    </lineage>
</organism>
<dbReference type="Proteomes" id="UP001162501">
    <property type="component" value="Chromosome 19"/>
</dbReference>
<protein>
    <submittedName>
        <fullName evidence="1">Uncharacterized protein</fullName>
    </submittedName>
</protein>
<evidence type="ECO:0000313" key="2">
    <source>
        <dbReference type="Proteomes" id="UP001162501"/>
    </source>
</evidence>
<dbReference type="EMBL" id="OX596103">
    <property type="protein sequence ID" value="CAM9875573.1"/>
    <property type="molecule type" value="Genomic_DNA"/>
</dbReference>
<reference evidence="1" key="2">
    <citation type="submission" date="2025-03" db="EMBL/GenBank/DDBJ databases">
        <authorList>
            <consortium name="ELIXIR-Norway"/>
            <consortium name="Elixir Norway"/>
        </authorList>
    </citation>
    <scope>NUCLEOTIDE SEQUENCE</scope>
</reference>
<accession>A0AC59YPT5</accession>
<sequence length="246" mass="25896">MLFTNGVGGPGGPALSVIMDLVLDKEFEVLLTGGPQGGGCSEERSGPEIRIQGFLQENGGQAVCREEEGRWLSVTPRPALKAPGRGVSQQRRLRRRPRTAPRHSRDEGENRTKDATCSTMGCVNSFESCQEIRQDASYGTRPQRAFSCILTAAVLGGAAGGTLCPGSPLSRGDKPEAEALAERQVAAALCEVTSQAEGRLPAPGTSCPPLEGPPTQGRHPVAETWERLPVGIPLSVEGGPPANRGH</sequence>
<name>A0AC59YPT5_RANTA</name>
<gene>
    <name evidence="1" type="ORF">MRATA1EN22A_LOCUS8723</name>
</gene>